<dbReference type="GO" id="GO:0005886">
    <property type="term" value="C:plasma membrane"/>
    <property type="evidence" value="ECO:0007669"/>
    <property type="project" value="UniProtKB-SubCell"/>
</dbReference>
<keyword evidence="6 10" id="KW-0472">Membrane</keyword>
<keyword evidence="3" id="KW-1003">Cell membrane</keyword>
<keyword evidence="2" id="KW-0813">Transport</keyword>
<dbReference type="Pfam" id="PF00893">
    <property type="entry name" value="Multi_Drug_Res"/>
    <property type="match status" value="1"/>
</dbReference>
<evidence type="ECO:0000256" key="2">
    <source>
        <dbReference type="ARBA" id="ARBA00022448"/>
    </source>
</evidence>
<reference evidence="11 12" key="1">
    <citation type="submission" date="2018-05" db="EMBL/GenBank/DDBJ databases">
        <title>Genomic Encyclopedia of Archaeal and Bacterial Type Strains, Phase II (KMG-II): from individual species to whole genera.</title>
        <authorList>
            <person name="Goeker M."/>
        </authorList>
    </citation>
    <scope>NUCLEOTIDE SEQUENCE [LARGE SCALE GENOMIC DNA]</scope>
    <source>
        <strain evidence="11 12">DSM 22214</strain>
    </source>
</reference>
<gene>
    <name evidence="11" type="ORF">LV89_01579</name>
</gene>
<evidence type="ECO:0000256" key="3">
    <source>
        <dbReference type="ARBA" id="ARBA00022475"/>
    </source>
</evidence>
<name>A0A316EAA8_9BACT</name>
<dbReference type="RefSeq" id="WP_109742327.1">
    <property type="nucleotide sequence ID" value="NZ_QGGO01000006.1"/>
</dbReference>
<dbReference type="PANTHER" id="PTHR30561:SF0">
    <property type="entry name" value="GUANIDINIUM EXPORTER"/>
    <property type="match status" value="1"/>
</dbReference>
<comment type="subcellular location">
    <subcellularLocation>
        <location evidence="1 9">Cell membrane</location>
        <topology evidence="1 9">Multi-pass membrane protein</topology>
    </subcellularLocation>
</comment>
<dbReference type="PANTHER" id="PTHR30561">
    <property type="entry name" value="SMR FAMILY PROTON-DEPENDENT DRUG EFFLUX TRANSPORTER SUGE"/>
    <property type="match status" value="1"/>
</dbReference>
<feature type="transmembrane region" description="Helical" evidence="10">
    <location>
        <begin position="103"/>
        <end position="120"/>
    </location>
</feature>
<dbReference type="InterPro" id="IPR000390">
    <property type="entry name" value="Small_drug/metabolite_transptr"/>
</dbReference>
<evidence type="ECO:0000256" key="4">
    <source>
        <dbReference type="ARBA" id="ARBA00022692"/>
    </source>
</evidence>
<keyword evidence="12" id="KW-1185">Reference proteome</keyword>
<evidence type="ECO:0000313" key="12">
    <source>
        <dbReference type="Proteomes" id="UP000245489"/>
    </source>
</evidence>
<dbReference type="SUPFAM" id="SSF103481">
    <property type="entry name" value="Multidrug resistance efflux transporter EmrE"/>
    <property type="match status" value="1"/>
</dbReference>
<keyword evidence="5 10" id="KW-1133">Transmembrane helix</keyword>
<evidence type="ECO:0000256" key="8">
    <source>
        <dbReference type="ARBA" id="ARBA00039168"/>
    </source>
</evidence>
<dbReference type="InterPro" id="IPR045324">
    <property type="entry name" value="Small_multidrug_res"/>
</dbReference>
<dbReference type="InterPro" id="IPR037185">
    <property type="entry name" value="EmrE-like"/>
</dbReference>
<evidence type="ECO:0000256" key="10">
    <source>
        <dbReference type="SAM" id="Phobius"/>
    </source>
</evidence>
<protein>
    <recommendedName>
        <fullName evidence="8">Guanidinium exporter</fullName>
    </recommendedName>
</protein>
<dbReference type="AlphaFoldDB" id="A0A316EAA8"/>
<feature type="transmembrane region" description="Helical" evidence="10">
    <location>
        <begin position="44"/>
        <end position="66"/>
    </location>
</feature>
<comment type="similarity">
    <text evidence="7">Belongs to the drug/metabolite transporter (DMT) superfamily. Small multidrug resistance (SMR) (TC 2.A.7.1) family. Gdx/SugE subfamily.</text>
</comment>
<evidence type="ECO:0000256" key="6">
    <source>
        <dbReference type="ARBA" id="ARBA00023136"/>
    </source>
</evidence>
<evidence type="ECO:0000256" key="1">
    <source>
        <dbReference type="ARBA" id="ARBA00004651"/>
    </source>
</evidence>
<evidence type="ECO:0000313" key="11">
    <source>
        <dbReference type="EMBL" id="PWK27688.1"/>
    </source>
</evidence>
<evidence type="ECO:0000256" key="7">
    <source>
        <dbReference type="ARBA" id="ARBA00038151"/>
    </source>
</evidence>
<feature type="transmembrane region" description="Helical" evidence="10">
    <location>
        <begin position="6"/>
        <end position="23"/>
    </location>
</feature>
<organism evidence="11 12">
    <name type="scientific">Arcicella aurantiaca</name>
    <dbReference type="NCBI Taxonomy" id="591202"/>
    <lineage>
        <taxon>Bacteria</taxon>
        <taxon>Pseudomonadati</taxon>
        <taxon>Bacteroidota</taxon>
        <taxon>Cytophagia</taxon>
        <taxon>Cytophagales</taxon>
        <taxon>Flectobacillaceae</taxon>
        <taxon>Arcicella</taxon>
    </lineage>
</organism>
<evidence type="ECO:0000256" key="5">
    <source>
        <dbReference type="ARBA" id="ARBA00022989"/>
    </source>
</evidence>
<keyword evidence="4 9" id="KW-0812">Transmembrane</keyword>
<dbReference type="Gene3D" id="1.10.3730.20">
    <property type="match status" value="1"/>
</dbReference>
<dbReference type="GO" id="GO:0022857">
    <property type="term" value="F:transmembrane transporter activity"/>
    <property type="evidence" value="ECO:0007669"/>
    <property type="project" value="InterPro"/>
</dbReference>
<comment type="caution">
    <text evidence="11">The sequence shown here is derived from an EMBL/GenBank/DDBJ whole genome shotgun (WGS) entry which is preliminary data.</text>
</comment>
<dbReference type="OrthoDB" id="21828at2"/>
<dbReference type="EMBL" id="QGGO01000006">
    <property type="protein sequence ID" value="PWK27688.1"/>
    <property type="molecule type" value="Genomic_DNA"/>
</dbReference>
<feature type="transmembrane region" description="Helical" evidence="10">
    <location>
        <begin position="72"/>
        <end position="96"/>
    </location>
</feature>
<dbReference type="Proteomes" id="UP000245489">
    <property type="component" value="Unassembled WGS sequence"/>
</dbReference>
<sequence>MAWIYLILAAGLEACWMFSLKFLSFTKFKILTFQNFTKSEGLSIWLPLAGYIIFGITNTYFFSLAMKNIPTAIAFTIWTAISILFIKMVEVVFLAGKLSLPEIGFLVVIMIGIVGLKMVSET</sequence>
<proteinExistence type="inferred from homology"/>
<accession>A0A316EAA8</accession>
<evidence type="ECO:0000256" key="9">
    <source>
        <dbReference type="RuleBase" id="RU003942"/>
    </source>
</evidence>